<evidence type="ECO:0000259" key="1">
    <source>
        <dbReference type="Pfam" id="PF04892"/>
    </source>
</evidence>
<dbReference type="EMBL" id="JABXJJ020000013">
    <property type="protein sequence ID" value="MDI5970148.1"/>
    <property type="molecule type" value="Genomic_DNA"/>
</dbReference>
<comment type="caution">
    <text evidence="2">The sequence shown here is derived from an EMBL/GenBank/DDBJ whole genome shotgun (WGS) entry which is preliminary data.</text>
</comment>
<dbReference type="Pfam" id="PF04892">
    <property type="entry name" value="VanZ"/>
    <property type="match status" value="1"/>
</dbReference>
<reference evidence="2" key="1">
    <citation type="submission" date="2023-05" db="EMBL/GenBank/DDBJ databases">
        <title>Streptantibioticus silvisoli sp. nov., acidotolerant actinomycetes 1 from pine litter.</title>
        <authorList>
            <person name="Swiecimska M."/>
            <person name="Golinska P."/>
            <person name="Sangal V."/>
            <person name="Wachnowicz B."/>
            <person name="Goodfellow M."/>
        </authorList>
    </citation>
    <scope>NUCLEOTIDE SEQUENCE</scope>
    <source>
        <strain evidence="2">SL13</strain>
    </source>
</reference>
<organism evidence="2">
    <name type="scientific">Streptantibioticus silvisoli</name>
    <dbReference type="NCBI Taxonomy" id="2705255"/>
    <lineage>
        <taxon>Bacteria</taxon>
        <taxon>Bacillati</taxon>
        <taxon>Actinomycetota</taxon>
        <taxon>Actinomycetes</taxon>
        <taxon>Kitasatosporales</taxon>
        <taxon>Streptomycetaceae</taxon>
        <taxon>Streptantibioticus</taxon>
    </lineage>
</organism>
<accession>A0AA90H366</accession>
<name>A0AA90H366_9ACTN</name>
<sequence length="160" mass="16441">MLLHLTAVYWFAQHSMSGPWVAAGSMTPLHTIRAYLALGARGATEHLGGELLLLAPLGVLLPVVGGRVDASPLGSFARTAFGGLMLAFAAEVVRDGVAGQVFDTDAVLLNAAGVVLAHLAIVPAGRAALRRHGIGRLSRKAYAAAHATAPPVMAPVELVP</sequence>
<proteinExistence type="predicted"/>
<dbReference type="AlphaFoldDB" id="A0AA90H366"/>
<evidence type="ECO:0000313" key="2">
    <source>
        <dbReference type="EMBL" id="MDI5970148.1"/>
    </source>
</evidence>
<dbReference type="RefSeq" id="WP_271317382.1">
    <property type="nucleotide sequence ID" value="NZ_JABXJJ020000013.1"/>
</dbReference>
<feature type="domain" description="VanZ-like" evidence="1">
    <location>
        <begin position="7"/>
        <end position="121"/>
    </location>
</feature>
<protein>
    <submittedName>
        <fullName evidence="2">VanZ family protein</fullName>
    </submittedName>
</protein>
<gene>
    <name evidence="2" type="ORF">POF50_012490</name>
</gene>
<dbReference type="InterPro" id="IPR006976">
    <property type="entry name" value="VanZ-like"/>
</dbReference>